<proteinExistence type="predicted"/>
<evidence type="ECO:0000256" key="1">
    <source>
        <dbReference type="SAM" id="Phobius"/>
    </source>
</evidence>
<evidence type="ECO:0000313" key="2">
    <source>
        <dbReference type="EMBL" id="SET29209.1"/>
    </source>
</evidence>
<gene>
    <name evidence="2" type="ORF">SAMN04489858_10468</name>
</gene>
<reference evidence="2 3" key="1">
    <citation type="submission" date="2016-10" db="EMBL/GenBank/DDBJ databases">
        <authorList>
            <person name="de Groot N.N."/>
        </authorList>
    </citation>
    <scope>NUCLEOTIDE SEQUENCE [LARGE SCALE GENOMIC DNA]</scope>
    <source>
        <strain evidence="2 3">DSM 17862</strain>
    </source>
</reference>
<dbReference type="EMBL" id="FOHO01000004">
    <property type="protein sequence ID" value="SET29209.1"/>
    <property type="molecule type" value="Genomic_DNA"/>
</dbReference>
<keyword evidence="3" id="KW-1185">Reference proteome</keyword>
<feature type="transmembrane region" description="Helical" evidence="1">
    <location>
        <begin position="21"/>
        <end position="42"/>
    </location>
</feature>
<dbReference type="RefSeq" id="WP_281249162.1">
    <property type="nucleotide sequence ID" value="NZ_FOHO01000004.1"/>
</dbReference>
<organism evidence="2 3">
    <name type="scientific">Paracoccus homiensis</name>
    <dbReference type="NCBI Taxonomy" id="364199"/>
    <lineage>
        <taxon>Bacteria</taxon>
        <taxon>Pseudomonadati</taxon>
        <taxon>Pseudomonadota</taxon>
        <taxon>Alphaproteobacteria</taxon>
        <taxon>Rhodobacterales</taxon>
        <taxon>Paracoccaceae</taxon>
        <taxon>Paracoccus</taxon>
    </lineage>
</organism>
<protein>
    <submittedName>
        <fullName evidence="2">Uncharacterized protein</fullName>
    </submittedName>
</protein>
<keyword evidence="1" id="KW-0472">Membrane</keyword>
<name>A0A1I0DAA6_9RHOB</name>
<keyword evidence="1" id="KW-0812">Transmembrane</keyword>
<evidence type="ECO:0000313" key="3">
    <source>
        <dbReference type="Proteomes" id="UP000199180"/>
    </source>
</evidence>
<keyword evidence="1" id="KW-1133">Transmembrane helix</keyword>
<dbReference type="AlphaFoldDB" id="A0A1I0DAA6"/>
<accession>A0A1I0DAA6</accession>
<dbReference type="Proteomes" id="UP000199180">
    <property type="component" value="Unassembled WGS sequence"/>
</dbReference>
<sequence length="43" mass="4612">MDDTPDTRGQKPAAKSAVRQTLLHWAIFLIVMTALIGGAAAFQ</sequence>